<evidence type="ECO:0000313" key="14">
    <source>
        <dbReference type="Proteomes" id="UP000005714"/>
    </source>
</evidence>
<evidence type="ECO:0000256" key="3">
    <source>
        <dbReference type="ARBA" id="ARBA00022679"/>
    </source>
</evidence>
<dbReference type="InterPro" id="IPR011009">
    <property type="entry name" value="Kinase-like_dom_sf"/>
</dbReference>
<gene>
    <name evidence="13" type="ORF">HMPREF0183_0434</name>
</gene>
<feature type="domain" description="Protein kinase" evidence="11">
    <location>
        <begin position="14"/>
        <end position="269"/>
    </location>
</feature>
<comment type="caution">
    <text evidence="13">The sequence shown here is derived from an EMBL/GenBank/DDBJ whole genome shotgun (WGS) entry which is preliminary data.</text>
</comment>
<dbReference type="OrthoDB" id="9762169at2"/>
<dbReference type="GO" id="GO:0005524">
    <property type="term" value="F:ATP binding"/>
    <property type="evidence" value="ECO:0007669"/>
    <property type="project" value="UniProtKB-KW"/>
</dbReference>
<dbReference type="PANTHER" id="PTHR43289">
    <property type="entry name" value="MITOGEN-ACTIVATED PROTEIN KINASE KINASE KINASE 20-RELATED"/>
    <property type="match status" value="1"/>
</dbReference>
<feature type="region of interest" description="Disordered" evidence="9">
    <location>
        <begin position="579"/>
        <end position="630"/>
    </location>
</feature>
<keyword evidence="10" id="KW-0812">Transmembrane</keyword>
<dbReference type="STRING" id="585530.HMPREF0183_0434"/>
<evidence type="ECO:0000256" key="6">
    <source>
        <dbReference type="ARBA" id="ARBA00022840"/>
    </source>
</evidence>
<evidence type="ECO:0000256" key="7">
    <source>
        <dbReference type="ARBA" id="ARBA00047899"/>
    </source>
</evidence>
<dbReference type="Gene3D" id="3.30.200.20">
    <property type="entry name" value="Phosphorylase Kinase, domain 1"/>
    <property type="match status" value="1"/>
</dbReference>
<reference evidence="13 14" key="1">
    <citation type="submission" date="2010-04" db="EMBL/GenBank/DDBJ databases">
        <authorList>
            <person name="Qin X."/>
            <person name="Bachman B."/>
            <person name="Battles P."/>
            <person name="Bell A."/>
            <person name="Bess C."/>
            <person name="Bickham C."/>
            <person name="Chaboub L."/>
            <person name="Chen D."/>
            <person name="Coyle M."/>
            <person name="Deiros D.R."/>
            <person name="Dinh H."/>
            <person name="Forbes L."/>
            <person name="Fowler G."/>
            <person name="Francisco L."/>
            <person name="Fu Q."/>
            <person name="Gubbala S."/>
            <person name="Hale W."/>
            <person name="Han Y."/>
            <person name="Hemphill L."/>
            <person name="Highlander S.K."/>
            <person name="Hirani K."/>
            <person name="Hogues M."/>
            <person name="Jackson L."/>
            <person name="Jakkamsetti A."/>
            <person name="Javaid M."/>
            <person name="Jiang H."/>
            <person name="Korchina V."/>
            <person name="Kovar C."/>
            <person name="Lara F."/>
            <person name="Lee S."/>
            <person name="Mata R."/>
            <person name="Mathew T."/>
            <person name="Moen C."/>
            <person name="Morales K."/>
            <person name="Munidasa M."/>
            <person name="Nazareth L."/>
            <person name="Ngo R."/>
            <person name="Nguyen L."/>
            <person name="Okwuonu G."/>
            <person name="Ongeri F."/>
            <person name="Patil S."/>
            <person name="Petrosino J."/>
            <person name="Pham C."/>
            <person name="Pham P."/>
            <person name="Pu L.-L."/>
            <person name="Puazo M."/>
            <person name="Raj R."/>
            <person name="Reid J."/>
            <person name="Rouhana J."/>
            <person name="Saada N."/>
            <person name="Shang Y."/>
            <person name="Simmons D."/>
            <person name="Thornton R."/>
            <person name="Warren J."/>
            <person name="Weissenberger G."/>
            <person name="Zhang J."/>
            <person name="Zhang L."/>
            <person name="Zhou C."/>
            <person name="Zhu D."/>
            <person name="Muzny D."/>
            <person name="Worley K."/>
            <person name="Gibbs R."/>
        </authorList>
    </citation>
    <scope>NUCLEOTIDE SEQUENCE [LARGE SCALE GENOMIC DNA]</scope>
    <source>
        <strain evidence="13 14">ATCC 49030</strain>
    </source>
</reference>
<keyword evidence="2" id="KW-0723">Serine/threonine-protein kinase</keyword>
<evidence type="ECO:0000259" key="12">
    <source>
        <dbReference type="PROSITE" id="PS51178"/>
    </source>
</evidence>
<feature type="region of interest" description="Disordered" evidence="9">
    <location>
        <begin position="273"/>
        <end position="334"/>
    </location>
</feature>
<comment type="catalytic activity">
    <reaction evidence="7">
        <text>L-threonyl-[protein] + ATP = O-phospho-L-threonyl-[protein] + ADP + H(+)</text>
        <dbReference type="Rhea" id="RHEA:46608"/>
        <dbReference type="Rhea" id="RHEA-COMP:11060"/>
        <dbReference type="Rhea" id="RHEA-COMP:11605"/>
        <dbReference type="ChEBI" id="CHEBI:15378"/>
        <dbReference type="ChEBI" id="CHEBI:30013"/>
        <dbReference type="ChEBI" id="CHEBI:30616"/>
        <dbReference type="ChEBI" id="CHEBI:61977"/>
        <dbReference type="ChEBI" id="CHEBI:456216"/>
        <dbReference type="EC" id="2.7.11.1"/>
    </reaction>
</comment>
<protein>
    <recommendedName>
        <fullName evidence="1">non-specific serine/threonine protein kinase</fullName>
        <ecNumber evidence="1">2.7.11.1</ecNumber>
    </recommendedName>
</protein>
<name>D4YKH4_9MICO</name>
<keyword evidence="10" id="KW-0472">Membrane</keyword>
<dbReference type="Gene3D" id="3.30.10.20">
    <property type="match status" value="3"/>
</dbReference>
<dbReference type="Proteomes" id="UP000005714">
    <property type="component" value="Unassembled WGS sequence"/>
</dbReference>
<keyword evidence="3" id="KW-0808">Transferase</keyword>
<dbReference type="FunFam" id="3.30.200.20:FF:000035">
    <property type="entry name" value="Serine/threonine protein kinase Stk1"/>
    <property type="match status" value="1"/>
</dbReference>
<dbReference type="PROSITE" id="PS00108">
    <property type="entry name" value="PROTEIN_KINASE_ST"/>
    <property type="match status" value="1"/>
</dbReference>
<dbReference type="PROSITE" id="PS50011">
    <property type="entry name" value="PROTEIN_KINASE_DOM"/>
    <property type="match status" value="1"/>
</dbReference>
<organism evidence="13 14">
    <name type="scientific">Brevibacterium mcbrellneri ATCC 49030</name>
    <dbReference type="NCBI Taxonomy" id="585530"/>
    <lineage>
        <taxon>Bacteria</taxon>
        <taxon>Bacillati</taxon>
        <taxon>Actinomycetota</taxon>
        <taxon>Actinomycetes</taxon>
        <taxon>Micrococcales</taxon>
        <taxon>Brevibacteriaceae</taxon>
        <taxon>Brevibacterium</taxon>
    </lineage>
</organism>
<dbReference type="CDD" id="cd14014">
    <property type="entry name" value="STKc_PknB_like"/>
    <property type="match status" value="1"/>
</dbReference>
<keyword evidence="14" id="KW-1185">Reference proteome</keyword>
<dbReference type="Pfam" id="PF03793">
    <property type="entry name" value="PASTA"/>
    <property type="match status" value="3"/>
</dbReference>
<sequence>MKDPLVGTVLNGRYRVDDKIARGGMAMVYLGTDLTTDRQIAIKVMHAHLATDSSFVERFEREAMNAARLEHPNLISVTDQGRDGDVVYLVMEYLESVTLRKELRHRGKLTPRQAIVVSNAILAALEAVHDAGMIHRDLKPDNVLLGTEGTIKLTDFGLARAVTTATTTKTLIGTVGYVAPELVTRAGADARTDLYTLGIMLYEMLTGSQPYTDEVPIQVAYRHVHDRVPAPSEALPGLPPAIDALVLWATSPEPEDRPESARDFRQALTEARAELSDDELDFGATDPVDDSGPVITATADVESSDPIELPNEKPLVSEDVEEEREELEHGAQNDAVEALSPTTVVHTAEVEERKADDEHAKVAATSAPDPRVARRRRTIFALIAVAAIVALVASGIVWNRQASNAPKEVPAIATGVEQSDAKNMVESAGLTVAITQKFSSDVPAGRILETHPAPGTQVEPGGTVTLVVSKGKDLVAVPKLTGLKRGDADKEAEKAGVTLGNVEDKYSDAPKGEVIHQSHKPGDKVERSQPVNITVSKGEEPISVPNVKGLEFKSAYHKMLRLGFRVGTDERYHDTVPKGRVISQHPAPGTPKHPGDFILLRISKGKKPAEDKKPQDDKKDEAKKGEKKDK</sequence>
<evidence type="ECO:0000256" key="4">
    <source>
        <dbReference type="ARBA" id="ARBA00022741"/>
    </source>
</evidence>
<dbReference type="SMART" id="SM00740">
    <property type="entry name" value="PASTA"/>
    <property type="match status" value="3"/>
</dbReference>
<dbReference type="NCBIfam" id="NF033483">
    <property type="entry name" value="PknB_PASTA_kin"/>
    <property type="match status" value="1"/>
</dbReference>
<dbReference type="Pfam" id="PF00069">
    <property type="entry name" value="Pkinase"/>
    <property type="match status" value="1"/>
</dbReference>
<dbReference type="CDD" id="cd06577">
    <property type="entry name" value="PASTA_pknB"/>
    <property type="match status" value="3"/>
</dbReference>
<evidence type="ECO:0000256" key="1">
    <source>
        <dbReference type="ARBA" id="ARBA00012513"/>
    </source>
</evidence>
<evidence type="ECO:0000256" key="2">
    <source>
        <dbReference type="ARBA" id="ARBA00022527"/>
    </source>
</evidence>
<comment type="catalytic activity">
    <reaction evidence="8">
        <text>L-seryl-[protein] + ATP = O-phospho-L-seryl-[protein] + ADP + H(+)</text>
        <dbReference type="Rhea" id="RHEA:17989"/>
        <dbReference type="Rhea" id="RHEA-COMP:9863"/>
        <dbReference type="Rhea" id="RHEA-COMP:11604"/>
        <dbReference type="ChEBI" id="CHEBI:15378"/>
        <dbReference type="ChEBI" id="CHEBI:29999"/>
        <dbReference type="ChEBI" id="CHEBI:30616"/>
        <dbReference type="ChEBI" id="CHEBI:83421"/>
        <dbReference type="ChEBI" id="CHEBI:456216"/>
        <dbReference type="EC" id="2.7.11.1"/>
    </reaction>
</comment>
<dbReference type="RefSeq" id="WP_005882326.1">
    <property type="nucleotide sequence ID" value="NZ_ADNU01000016.1"/>
</dbReference>
<dbReference type="PANTHER" id="PTHR43289:SF34">
    <property type="entry name" value="SERINE_THREONINE-PROTEIN KINASE YBDM-RELATED"/>
    <property type="match status" value="1"/>
</dbReference>
<dbReference type="EMBL" id="ADNU01000016">
    <property type="protein sequence ID" value="EFG48177.1"/>
    <property type="molecule type" value="Genomic_DNA"/>
</dbReference>
<proteinExistence type="predicted"/>
<feature type="domain" description="PASTA" evidence="12">
    <location>
        <begin position="471"/>
        <end position="537"/>
    </location>
</feature>
<accession>D4YKH4</accession>
<dbReference type="InterPro" id="IPR000719">
    <property type="entry name" value="Prot_kinase_dom"/>
</dbReference>
<dbReference type="SUPFAM" id="SSF56112">
    <property type="entry name" value="Protein kinase-like (PK-like)"/>
    <property type="match status" value="1"/>
</dbReference>
<feature type="domain" description="PASTA" evidence="12">
    <location>
        <begin position="538"/>
        <end position="604"/>
    </location>
</feature>
<dbReference type="FunFam" id="1.10.510.10:FF:000021">
    <property type="entry name" value="Serine/threonine protein kinase"/>
    <property type="match status" value="1"/>
</dbReference>
<keyword evidence="6" id="KW-0067">ATP-binding</keyword>
<evidence type="ECO:0000259" key="11">
    <source>
        <dbReference type="PROSITE" id="PS50011"/>
    </source>
</evidence>
<dbReference type="EC" id="2.7.11.1" evidence="1"/>
<evidence type="ECO:0000256" key="9">
    <source>
        <dbReference type="SAM" id="MobiDB-lite"/>
    </source>
</evidence>
<keyword evidence="4" id="KW-0547">Nucleotide-binding</keyword>
<feature type="transmembrane region" description="Helical" evidence="10">
    <location>
        <begin position="379"/>
        <end position="398"/>
    </location>
</feature>
<evidence type="ECO:0000256" key="10">
    <source>
        <dbReference type="SAM" id="Phobius"/>
    </source>
</evidence>
<dbReference type="eggNOG" id="COG0515">
    <property type="taxonomic scope" value="Bacteria"/>
</dbReference>
<evidence type="ECO:0000256" key="5">
    <source>
        <dbReference type="ARBA" id="ARBA00022777"/>
    </source>
</evidence>
<keyword evidence="5 13" id="KW-0418">Kinase</keyword>
<feature type="domain" description="PASTA" evidence="12">
    <location>
        <begin position="403"/>
        <end position="470"/>
    </location>
</feature>
<feature type="compositionally biased region" description="Basic and acidic residues" evidence="9">
    <location>
        <begin position="607"/>
        <end position="630"/>
    </location>
</feature>
<dbReference type="PROSITE" id="PS51178">
    <property type="entry name" value="PASTA"/>
    <property type="match status" value="3"/>
</dbReference>
<dbReference type="Gene3D" id="1.10.510.10">
    <property type="entry name" value="Transferase(Phosphotransferase) domain 1"/>
    <property type="match status" value="1"/>
</dbReference>
<dbReference type="GO" id="GO:0045717">
    <property type="term" value="P:negative regulation of fatty acid biosynthetic process"/>
    <property type="evidence" value="ECO:0007669"/>
    <property type="project" value="UniProtKB-ARBA"/>
</dbReference>
<dbReference type="AlphaFoldDB" id="D4YKH4"/>
<dbReference type="GO" id="GO:0004674">
    <property type="term" value="F:protein serine/threonine kinase activity"/>
    <property type="evidence" value="ECO:0007669"/>
    <property type="project" value="UniProtKB-KW"/>
</dbReference>
<dbReference type="InterPro" id="IPR005543">
    <property type="entry name" value="PASTA_dom"/>
</dbReference>
<dbReference type="SMART" id="SM00220">
    <property type="entry name" value="S_TKc"/>
    <property type="match status" value="1"/>
</dbReference>
<evidence type="ECO:0000256" key="8">
    <source>
        <dbReference type="ARBA" id="ARBA00048679"/>
    </source>
</evidence>
<evidence type="ECO:0000313" key="13">
    <source>
        <dbReference type="EMBL" id="EFG48177.1"/>
    </source>
</evidence>
<dbReference type="InterPro" id="IPR008271">
    <property type="entry name" value="Ser/Thr_kinase_AS"/>
</dbReference>
<keyword evidence="10" id="KW-1133">Transmembrane helix</keyword>